<evidence type="ECO:0000313" key="2">
    <source>
        <dbReference type="Proteomes" id="UP000322927"/>
    </source>
</evidence>
<name>A0A5P2BQH1_STRVZ</name>
<dbReference type="Proteomes" id="UP000322927">
    <property type="component" value="Chromosome"/>
</dbReference>
<evidence type="ECO:0000313" key="1">
    <source>
        <dbReference type="EMBL" id="QES32704.1"/>
    </source>
</evidence>
<gene>
    <name evidence="1" type="ORF">DEJ48_04175</name>
</gene>
<reference evidence="1 2" key="1">
    <citation type="submission" date="2018-05" db="EMBL/GenBank/DDBJ databases">
        <title>Streptomyces venezuelae.</title>
        <authorList>
            <person name="Kim W."/>
            <person name="Lee N."/>
            <person name="Cho B.-K."/>
        </authorList>
    </citation>
    <scope>NUCLEOTIDE SEQUENCE [LARGE SCALE GENOMIC DNA]</scope>
    <source>
        <strain evidence="1 2">ATCC 14584</strain>
    </source>
</reference>
<dbReference type="InterPro" id="IPR033457">
    <property type="entry name" value="DUF5133"/>
</dbReference>
<protein>
    <submittedName>
        <fullName evidence="1">DUF5133 domain-containing protein</fullName>
    </submittedName>
</protein>
<dbReference type="Pfam" id="PF17196">
    <property type="entry name" value="DUF5133"/>
    <property type="match status" value="1"/>
</dbReference>
<dbReference type="OrthoDB" id="4320263at2"/>
<organism evidence="1 2">
    <name type="scientific">Streptomyces venezuelae</name>
    <dbReference type="NCBI Taxonomy" id="54571"/>
    <lineage>
        <taxon>Bacteria</taxon>
        <taxon>Bacillati</taxon>
        <taxon>Actinomycetota</taxon>
        <taxon>Actinomycetes</taxon>
        <taxon>Kitasatosporales</taxon>
        <taxon>Streptomycetaceae</taxon>
        <taxon>Streptomyces</taxon>
    </lineage>
</organism>
<accession>A0A5P2BQH1</accession>
<dbReference type="RefSeq" id="WP_150214564.1">
    <property type="nucleotide sequence ID" value="NZ_CP029192.1"/>
</dbReference>
<proteinExistence type="predicted"/>
<dbReference type="AlphaFoldDB" id="A0A5P2BQH1"/>
<dbReference type="EMBL" id="CP029192">
    <property type="protein sequence ID" value="QES32704.1"/>
    <property type="molecule type" value="Genomic_DNA"/>
</dbReference>
<sequence>MLLAHPVVLEDLLERYKTLALLRADQGSAESRQAYEDVAYSLCLATGTSDIDAAVVAAGHRLPGARTMDDSLLSA</sequence>